<dbReference type="RefSeq" id="WP_168152539.1">
    <property type="nucleotide sequence ID" value="NZ_JAAWVT010000006.1"/>
</dbReference>
<keyword evidence="1" id="KW-0472">Membrane</keyword>
<dbReference type="Proteomes" id="UP000746595">
    <property type="component" value="Unassembled WGS sequence"/>
</dbReference>
<sequence>MNNPKTGKLQPEEFVNSLSQHLPRMQKSGSLLVLAAVLLPLGLYLILNDLPDISSRRAQIIVQWIPTVMGALTLVYGCIGMITAAAGISRKGKEAIDLKVQPSGITVRGGHKIPWESIVSVTSIQYENNSKVQLLWDRADLNRSLDVYVDKALDTRRNKTKDGRSHIRIDLLRYPAVDYMRLYEATLEQFARQGISVEDRKALKQT</sequence>
<gene>
    <name evidence="2" type="ORF">HED64_13440</name>
</gene>
<name>A0ABX1G7T3_9MICC</name>
<keyword evidence="1" id="KW-1133">Transmembrane helix</keyword>
<evidence type="ECO:0008006" key="4">
    <source>
        <dbReference type="Google" id="ProtNLM"/>
    </source>
</evidence>
<protein>
    <recommendedName>
        <fullName evidence="4">PH domain-containing protein</fullName>
    </recommendedName>
</protein>
<keyword evidence="3" id="KW-1185">Reference proteome</keyword>
<feature type="transmembrane region" description="Helical" evidence="1">
    <location>
        <begin position="67"/>
        <end position="89"/>
    </location>
</feature>
<keyword evidence="1" id="KW-0812">Transmembrane</keyword>
<proteinExistence type="predicted"/>
<organism evidence="2 3">
    <name type="scientific">Paeniglutamicibacter terrestris</name>
    <dbReference type="NCBI Taxonomy" id="2723403"/>
    <lineage>
        <taxon>Bacteria</taxon>
        <taxon>Bacillati</taxon>
        <taxon>Actinomycetota</taxon>
        <taxon>Actinomycetes</taxon>
        <taxon>Micrococcales</taxon>
        <taxon>Micrococcaceae</taxon>
        <taxon>Paeniglutamicibacter</taxon>
    </lineage>
</organism>
<evidence type="ECO:0000256" key="1">
    <source>
        <dbReference type="SAM" id="Phobius"/>
    </source>
</evidence>
<feature type="transmembrane region" description="Helical" evidence="1">
    <location>
        <begin position="29"/>
        <end position="47"/>
    </location>
</feature>
<accession>A0ABX1G7T3</accession>
<evidence type="ECO:0000313" key="3">
    <source>
        <dbReference type="Proteomes" id="UP000746595"/>
    </source>
</evidence>
<dbReference type="EMBL" id="JAAWVT010000006">
    <property type="protein sequence ID" value="NKG21705.1"/>
    <property type="molecule type" value="Genomic_DNA"/>
</dbReference>
<evidence type="ECO:0000313" key="2">
    <source>
        <dbReference type="EMBL" id="NKG21705.1"/>
    </source>
</evidence>
<comment type="caution">
    <text evidence="2">The sequence shown here is derived from an EMBL/GenBank/DDBJ whole genome shotgun (WGS) entry which is preliminary data.</text>
</comment>
<reference evidence="2 3" key="1">
    <citation type="submission" date="2020-04" db="EMBL/GenBank/DDBJ databases">
        <title>Paeniglutamicibacter sp. ANT13_2, a novel actinomycete isolated from sediment in Antarctica.</title>
        <authorList>
            <person name="Sakdapetsiri C."/>
            <person name="Pinyakong O."/>
        </authorList>
    </citation>
    <scope>NUCLEOTIDE SEQUENCE [LARGE SCALE GENOMIC DNA]</scope>
    <source>
        <strain evidence="2 3">ANT13_2</strain>
    </source>
</reference>